<comment type="caution">
    <text evidence="1">The sequence shown here is derived from an EMBL/GenBank/DDBJ whole genome shotgun (WGS) entry which is preliminary data.</text>
</comment>
<dbReference type="EMBL" id="JAUNZN010000002">
    <property type="protein sequence ID" value="KAK4828053.1"/>
    <property type="molecule type" value="Genomic_DNA"/>
</dbReference>
<name>A0AAN7PLT5_MYCAM</name>
<accession>A0AAN7PLT5</accession>
<organism evidence="1 2">
    <name type="scientific">Mycteria americana</name>
    <name type="common">Wood stork</name>
    <dbReference type="NCBI Taxonomy" id="33587"/>
    <lineage>
        <taxon>Eukaryota</taxon>
        <taxon>Metazoa</taxon>
        <taxon>Chordata</taxon>
        <taxon>Craniata</taxon>
        <taxon>Vertebrata</taxon>
        <taxon>Euteleostomi</taxon>
        <taxon>Archelosauria</taxon>
        <taxon>Archosauria</taxon>
        <taxon>Dinosauria</taxon>
        <taxon>Saurischia</taxon>
        <taxon>Theropoda</taxon>
        <taxon>Coelurosauria</taxon>
        <taxon>Aves</taxon>
        <taxon>Neognathae</taxon>
        <taxon>Neoaves</taxon>
        <taxon>Aequornithes</taxon>
        <taxon>Ciconiiformes</taxon>
        <taxon>Ciconiidae</taxon>
        <taxon>Mycteria</taxon>
    </lineage>
</organism>
<proteinExistence type="predicted"/>
<dbReference type="AlphaFoldDB" id="A0AAN7PLT5"/>
<protein>
    <submittedName>
        <fullName evidence="1">Uncharacterized protein</fullName>
    </submittedName>
</protein>
<sequence>MGVPGRAFEHELAEVKKAKAHGAALAEVQAANQRKLFFPSIWHLRDCIWSTWGDKERMKPDSSWRCAATGLSFDRKRSPIACVFRSKEMAEFSGVSGEKAPAWAGDTTTLSAFDSLFPNVTNR</sequence>
<evidence type="ECO:0000313" key="1">
    <source>
        <dbReference type="EMBL" id="KAK4828053.1"/>
    </source>
</evidence>
<reference evidence="1 2" key="1">
    <citation type="journal article" date="2023" name="J. Hered.">
        <title>Chromosome-level genome of the wood stork (Mycteria americana) provides insight into avian chromosome evolution.</title>
        <authorList>
            <person name="Flamio R. Jr."/>
            <person name="Ramstad K.M."/>
        </authorList>
    </citation>
    <scope>NUCLEOTIDE SEQUENCE [LARGE SCALE GENOMIC DNA]</scope>
    <source>
        <strain evidence="1">JAX WOST 10</strain>
    </source>
</reference>
<dbReference type="Proteomes" id="UP001333110">
    <property type="component" value="Unassembled WGS sequence"/>
</dbReference>
<gene>
    <name evidence="1" type="ORF">QYF61_023113</name>
</gene>
<keyword evidence="2" id="KW-1185">Reference proteome</keyword>
<evidence type="ECO:0000313" key="2">
    <source>
        <dbReference type="Proteomes" id="UP001333110"/>
    </source>
</evidence>